<sequence>MNILDFYKEYPDELSCKLKFKSIRDKEGIVCKKCNCKKHYWKKDKWSYECKQCKYRTSLRSGTVMQSSKLPFQYWFIAMHLLTATKKSFSAKEMQRQLNHKRYEPIWLMMHKIRSVMGLRDDEYQLTDSIELDEGFFETVNKNLSKDEKNKRGRGSQKQTTVLVMIQSKENKENKNKYSPDKKVGYLKMKVIHNLKSETINQKIETGVEPDTDVVTDNYSSYKKISQTINHTAYKVDKTNVNKVLPWVHKAISNAKRLLLDVHHRIDDDFLENYLNEFCYKFNRRYFQDKTMERLIVAGVNHRWNEL</sequence>
<gene>
    <name evidence="2" type="ORF">EKL98_15510</name>
</gene>
<evidence type="ECO:0000259" key="1">
    <source>
        <dbReference type="SMART" id="SM01126"/>
    </source>
</evidence>
<evidence type="ECO:0000313" key="3">
    <source>
        <dbReference type="Proteomes" id="UP000280825"/>
    </source>
</evidence>
<dbReference type="RefSeq" id="WP_126563103.1">
    <property type="nucleotide sequence ID" value="NZ_RYDJ01000061.1"/>
</dbReference>
<dbReference type="InterPro" id="IPR024445">
    <property type="entry name" value="Tnp_ISXO2-like"/>
</dbReference>
<dbReference type="AlphaFoldDB" id="A0A3S0PRJ8"/>
<accession>A0A3S0PRJ8</accession>
<evidence type="ECO:0000313" key="2">
    <source>
        <dbReference type="EMBL" id="RTY99523.1"/>
    </source>
</evidence>
<keyword evidence="3" id="KW-1185">Reference proteome</keyword>
<organism evidence="2 3">
    <name type="scientific">Flavobacterium bomense</name>
    <dbReference type="NCBI Taxonomy" id="2497483"/>
    <lineage>
        <taxon>Bacteria</taxon>
        <taxon>Pseudomonadati</taxon>
        <taxon>Bacteroidota</taxon>
        <taxon>Flavobacteriia</taxon>
        <taxon>Flavobacteriales</taxon>
        <taxon>Flavobacteriaceae</taxon>
        <taxon>Flavobacterium</taxon>
    </lineage>
</organism>
<dbReference type="NCBIfam" id="NF033547">
    <property type="entry name" value="transpos_IS1595"/>
    <property type="match status" value="1"/>
</dbReference>
<dbReference type="Proteomes" id="UP000280825">
    <property type="component" value="Unassembled WGS sequence"/>
</dbReference>
<protein>
    <submittedName>
        <fullName evidence="2">IS1595 family transposase</fullName>
    </submittedName>
</protein>
<reference evidence="2 3" key="1">
    <citation type="submission" date="2018-12" db="EMBL/GenBank/DDBJ databases">
        <title>Flavobacterium sp. nov., isolated from glacier ice.</title>
        <authorList>
            <person name="Liu Q."/>
            <person name="Xin Y.-H."/>
        </authorList>
    </citation>
    <scope>NUCLEOTIDE SEQUENCE [LARGE SCALE GENOMIC DNA]</scope>
    <source>
        <strain evidence="2 3">RB1N8</strain>
    </source>
</reference>
<dbReference type="EMBL" id="RYDJ01000061">
    <property type="protein sequence ID" value="RTY99523.1"/>
    <property type="molecule type" value="Genomic_DNA"/>
</dbReference>
<comment type="caution">
    <text evidence="2">The sequence shown here is derived from an EMBL/GenBank/DDBJ whole genome shotgun (WGS) entry which is preliminary data.</text>
</comment>
<feature type="domain" description="ISXO2-like transposase" evidence="1">
    <location>
        <begin position="125"/>
        <end position="283"/>
    </location>
</feature>
<dbReference type="Pfam" id="PF12762">
    <property type="entry name" value="DDE_Tnp_IS1595"/>
    <property type="match status" value="1"/>
</dbReference>
<proteinExistence type="predicted"/>
<name>A0A3S0PRJ8_9FLAO</name>
<dbReference type="SMART" id="SM01126">
    <property type="entry name" value="DDE_Tnp_IS1595"/>
    <property type="match status" value="1"/>
</dbReference>